<evidence type="ECO:0000313" key="1">
    <source>
        <dbReference type="EMBL" id="GAA4938886.1"/>
    </source>
</evidence>
<keyword evidence="2" id="KW-1185">Reference proteome</keyword>
<evidence type="ECO:0000313" key="2">
    <source>
        <dbReference type="Proteomes" id="UP001409585"/>
    </source>
</evidence>
<protein>
    <recommendedName>
        <fullName evidence="3">CopG family transcriptional regulator</fullName>
    </recommendedName>
</protein>
<accession>A0AAV3U118</accession>
<organism evidence="1 2">
    <name type="scientific">Halioxenophilus aromaticivorans</name>
    <dbReference type="NCBI Taxonomy" id="1306992"/>
    <lineage>
        <taxon>Bacteria</taxon>
        <taxon>Pseudomonadati</taxon>
        <taxon>Pseudomonadota</taxon>
        <taxon>Gammaproteobacteria</taxon>
        <taxon>Alteromonadales</taxon>
        <taxon>Alteromonadaceae</taxon>
        <taxon>Halioxenophilus</taxon>
    </lineage>
</organism>
<gene>
    <name evidence="1" type="ORF">GCM10025791_16240</name>
</gene>
<dbReference type="AlphaFoldDB" id="A0AAV3U118"/>
<name>A0AAV3U118_9ALTE</name>
<dbReference type="Proteomes" id="UP001409585">
    <property type="component" value="Unassembled WGS sequence"/>
</dbReference>
<evidence type="ECO:0008006" key="3">
    <source>
        <dbReference type="Google" id="ProtNLM"/>
    </source>
</evidence>
<dbReference type="RefSeq" id="WP_345419869.1">
    <property type="nucleotide sequence ID" value="NZ_AP031496.1"/>
</dbReference>
<comment type="caution">
    <text evidence="1">The sequence shown here is derived from an EMBL/GenBank/DDBJ whole genome shotgun (WGS) entry which is preliminary data.</text>
</comment>
<proteinExistence type="predicted"/>
<reference evidence="2" key="1">
    <citation type="journal article" date="2019" name="Int. J. Syst. Evol. Microbiol.">
        <title>The Global Catalogue of Microorganisms (GCM) 10K type strain sequencing project: providing services to taxonomists for standard genome sequencing and annotation.</title>
        <authorList>
            <consortium name="The Broad Institute Genomics Platform"/>
            <consortium name="The Broad Institute Genome Sequencing Center for Infectious Disease"/>
            <person name="Wu L."/>
            <person name="Ma J."/>
        </authorList>
    </citation>
    <scope>NUCLEOTIDE SEQUENCE [LARGE SCALE GENOMIC DNA]</scope>
    <source>
        <strain evidence="2">JCM 19134</strain>
    </source>
</reference>
<sequence length="67" mass="7911">MSKKHKAKKKDSQLIIRINTEEREQFINLCEHLDTSAAREIRHFIRGFIKEHDTETESDENTAPESE</sequence>
<dbReference type="EMBL" id="BAABLX010000009">
    <property type="protein sequence ID" value="GAA4938886.1"/>
    <property type="molecule type" value="Genomic_DNA"/>
</dbReference>